<accession>A0A5S3PAD4</accession>
<sequence>MRGYAIGAAAALLLAGCGGNEAGEKGAGAGGDGVSNAEVAERAKAAIRPQAGQYRTTMQLVDIEIPGAPQSAIDMMRKMMDGQSHEYCLTPSDVEQGFEEMAKQSQDGDCSYEKFDVSGSKIDALMRCKGETSMTMAMTGSVTETSAEMDMTMKGDMTGMGDSTIQMRAKHTRIGDCAG</sequence>
<dbReference type="PROSITE" id="PS51257">
    <property type="entry name" value="PROKAR_LIPOPROTEIN"/>
    <property type="match status" value="1"/>
</dbReference>
<protein>
    <submittedName>
        <fullName evidence="1">DUF3617 domain-containing protein</fullName>
    </submittedName>
</protein>
<dbReference type="AlphaFoldDB" id="A0A5S3PAD4"/>
<comment type="caution">
    <text evidence="1">The sequence shown here is derived from an EMBL/GenBank/DDBJ whole genome shotgun (WGS) entry which is preliminary data.</text>
</comment>
<proteinExistence type="predicted"/>
<dbReference type="EMBL" id="VCAO01000001">
    <property type="protein sequence ID" value="TMM50411.1"/>
    <property type="molecule type" value="Genomic_DNA"/>
</dbReference>
<dbReference type="Proteomes" id="UP000309668">
    <property type="component" value="Unassembled WGS sequence"/>
</dbReference>
<name>A0A5S3PAD4_9SPHN</name>
<dbReference type="RefSeq" id="WP_138616204.1">
    <property type="nucleotide sequence ID" value="NZ_VCAO01000001.1"/>
</dbReference>
<keyword evidence="2" id="KW-1185">Reference proteome</keyword>
<dbReference type="InterPro" id="IPR022061">
    <property type="entry name" value="DUF3617"/>
</dbReference>
<dbReference type="OrthoDB" id="7405484at2"/>
<evidence type="ECO:0000313" key="1">
    <source>
        <dbReference type="EMBL" id="TMM50411.1"/>
    </source>
</evidence>
<evidence type="ECO:0000313" key="2">
    <source>
        <dbReference type="Proteomes" id="UP000309668"/>
    </source>
</evidence>
<reference evidence="1 2" key="1">
    <citation type="submission" date="2019-05" db="EMBL/GenBank/DDBJ databases">
        <title>Erythrobacter marisflavi sp. nov., isolated from isolated from water of an estuary environment.</title>
        <authorList>
            <person name="Yoon J.-H."/>
        </authorList>
    </citation>
    <scope>NUCLEOTIDE SEQUENCE [LARGE SCALE GENOMIC DNA]</scope>
    <source>
        <strain evidence="1 2">KEM-5</strain>
    </source>
</reference>
<organism evidence="1 2">
    <name type="scientific">Qipengyuania marisflavi</name>
    <dbReference type="NCBI Taxonomy" id="2486356"/>
    <lineage>
        <taxon>Bacteria</taxon>
        <taxon>Pseudomonadati</taxon>
        <taxon>Pseudomonadota</taxon>
        <taxon>Alphaproteobacteria</taxon>
        <taxon>Sphingomonadales</taxon>
        <taxon>Erythrobacteraceae</taxon>
        <taxon>Qipengyuania</taxon>
    </lineage>
</organism>
<dbReference type="Pfam" id="PF12276">
    <property type="entry name" value="DUF3617"/>
    <property type="match status" value="1"/>
</dbReference>
<gene>
    <name evidence="1" type="ORF">FEV51_04365</name>
</gene>